<evidence type="ECO:0000256" key="2">
    <source>
        <dbReference type="SAM" id="Phobius"/>
    </source>
</evidence>
<keyword evidence="4" id="KW-1185">Reference proteome</keyword>
<dbReference type="AlphaFoldDB" id="A0A0R3KFG1"/>
<organism evidence="3 4">
    <name type="scientific">Bradyrhizobium jicamae</name>
    <dbReference type="NCBI Taxonomy" id="280332"/>
    <lineage>
        <taxon>Bacteria</taxon>
        <taxon>Pseudomonadati</taxon>
        <taxon>Pseudomonadota</taxon>
        <taxon>Alphaproteobacteria</taxon>
        <taxon>Hyphomicrobiales</taxon>
        <taxon>Nitrobacteraceae</taxon>
        <taxon>Bradyrhizobium</taxon>
    </lineage>
</organism>
<name>A0A0R3KFG1_9BRAD</name>
<dbReference type="Proteomes" id="UP000050863">
    <property type="component" value="Unassembled WGS sequence"/>
</dbReference>
<feature type="region of interest" description="Disordered" evidence="1">
    <location>
        <begin position="126"/>
        <end position="242"/>
    </location>
</feature>
<keyword evidence="2" id="KW-0472">Membrane</keyword>
<reference evidence="3 4" key="1">
    <citation type="submission" date="2014-03" db="EMBL/GenBank/DDBJ databases">
        <title>Bradyrhizobium valentinum sp. nov., isolated from effective nodules of Lupinus mariae-josephae, a lupine endemic of basic-lime soils in Eastern Spain.</title>
        <authorList>
            <person name="Duran D."/>
            <person name="Rey L."/>
            <person name="Navarro A."/>
            <person name="Busquets A."/>
            <person name="Imperial J."/>
            <person name="Ruiz-Argueso T."/>
        </authorList>
    </citation>
    <scope>NUCLEOTIDE SEQUENCE [LARGE SCALE GENOMIC DNA]</scope>
    <source>
        <strain evidence="3 4">PAC68</strain>
    </source>
</reference>
<gene>
    <name evidence="3" type="ORF">CQ12_18245</name>
</gene>
<proteinExistence type="predicted"/>
<feature type="transmembrane region" description="Helical" evidence="2">
    <location>
        <begin position="41"/>
        <end position="59"/>
    </location>
</feature>
<feature type="transmembrane region" description="Helical" evidence="2">
    <location>
        <begin position="98"/>
        <end position="117"/>
    </location>
</feature>
<feature type="transmembrane region" description="Helical" evidence="2">
    <location>
        <begin position="5"/>
        <end position="21"/>
    </location>
</feature>
<protein>
    <submittedName>
        <fullName evidence="3">Uncharacterized protein</fullName>
    </submittedName>
</protein>
<feature type="compositionally biased region" description="Pro residues" evidence="1">
    <location>
        <begin position="198"/>
        <end position="210"/>
    </location>
</feature>
<keyword evidence="2" id="KW-1133">Transmembrane helix</keyword>
<comment type="caution">
    <text evidence="3">The sequence shown here is derived from an EMBL/GenBank/DDBJ whole genome shotgun (WGS) entry which is preliminary data.</text>
</comment>
<evidence type="ECO:0000313" key="3">
    <source>
        <dbReference type="EMBL" id="KRQ94315.1"/>
    </source>
</evidence>
<evidence type="ECO:0000313" key="4">
    <source>
        <dbReference type="Proteomes" id="UP000050863"/>
    </source>
</evidence>
<dbReference type="EMBL" id="LLXZ01000218">
    <property type="protein sequence ID" value="KRQ94315.1"/>
    <property type="molecule type" value="Genomic_DNA"/>
</dbReference>
<dbReference type="STRING" id="280332.CQ12_18245"/>
<feature type="transmembrane region" description="Helical" evidence="2">
    <location>
        <begin position="71"/>
        <end position="92"/>
    </location>
</feature>
<feature type="compositionally biased region" description="Pro residues" evidence="1">
    <location>
        <begin position="219"/>
        <end position="234"/>
    </location>
</feature>
<feature type="compositionally biased region" description="Low complexity" evidence="1">
    <location>
        <begin position="188"/>
        <end position="197"/>
    </location>
</feature>
<feature type="compositionally biased region" description="Low complexity" evidence="1">
    <location>
        <begin position="155"/>
        <end position="171"/>
    </location>
</feature>
<keyword evidence="2" id="KW-0812">Transmembrane</keyword>
<sequence length="242" mass="25116">MVGFPLLLIPLAIYNIIVFLMPEVSFTDPLVKVTLMSGAEWAVSLSDVLLTLGILLLLAEVIKGARPGAKYVTDHLLSLIVFGAAAAEFVLWPKFGTSTYFLMTALSLVDFLSGLALRTRRRAVAVAPAPAPKSAEKVEPPAAEPKIEPAPAAPPARVAPAAPAAASVAESVLKDHPEPKPVPPAPTVAPEATSVVPDPAPPKTPSPEITPPEATSPEVPSPGLQPGPGFPPSPDKPDSPQR</sequence>
<dbReference type="OrthoDB" id="9811032at2"/>
<evidence type="ECO:0000256" key="1">
    <source>
        <dbReference type="SAM" id="MobiDB-lite"/>
    </source>
</evidence>
<accession>A0A0R3KFG1</accession>
<dbReference type="RefSeq" id="WP_057840450.1">
    <property type="nucleotide sequence ID" value="NZ_LLXZ01000218.1"/>
</dbReference>